<dbReference type="Proteomes" id="UP001054945">
    <property type="component" value="Unassembled WGS sequence"/>
</dbReference>
<accession>A0AAV4ML72</accession>
<evidence type="ECO:0000313" key="1">
    <source>
        <dbReference type="EMBL" id="GIX73156.1"/>
    </source>
</evidence>
<gene>
    <name evidence="1" type="ORF">CEXT_241901</name>
</gene>
<dbReference type="EMBL" id="BPLR01019921">
    <property type="protein sequence ID" value="GIX73156.1"/>
    <property type="molecule type" value="Genomic_DNA"/>
</dbReference>
<name>A0AAV4ML72_CAEEX</name>
<evidence type="ECO:0000313" key="2">
    <source>
        <dbReference type="Proteomes" id="UP001054945"/>
    </source>
</evidence>
<organism evidence="1 2">
    <name type="scientific">Caerostris extrusa</name>
    <name type="common">Bark spider</name>
    <name type="synonym">Caerostris bankana</name>
    <dbReference type="NCBI Taxonomy" id="172846"/>
    <lineage>
        <taxon>Eukaryota</taxon>
        <taxon>Metazoa</taxon>
        <taxon>Ecdysozoa</taxon>
        <taxon>Arthropoda</taxon>
        <taxon>Chelicerata</taxon>
        <taxon>Arachnida</taxon>
        <taxon>Araneae</taxon>
        <taxon>Araneomorphae</taxon>
        <taxon>Entelegynae</taxon>
        <taxon>Araneoidea</taxon>
        <taxon>Araneidae</taxon>
        <taxon>Caerostris</taxon>
    </lineage>
</organism>
<comment type="caution">
    <text evidence="1">The sequence shown here is derived from an EMBL/GenBank/DDBJ whole genome shotgun (WGS) entry which is preliminary data.</text>
</comment>
<protein>
    <submittedName>
        <fullName evidence="1">Uncharacterized protein</fullName>
    </submittedName>
</protein>
<sequence length="98" mass="11043">MVLDQSTRTLFFQDAGLWSLREQCTPKIYNESYAYLPDTGVIPDQEGGSPEQRPIVALRWADVRHIRKLRLLGVHNFGSWGCVRAAPTSVIELQGDAK</sequence>
<dbReference type="AlphaFoldDB" id="A0AAV4ML72"/>
<proteinExistence type="predicted"/>
<reference evidence="1 2" key="1">
    <citation type="submission" date="2021-06" db="EMBL/GenBank/DDBJ databases">
        <title>Caerostris extrusa draft genome.</title>
        <authorList>
            <person name="Kono N."/>
            <person name="Arakawa K."/>
        </authorList>
    </citation>
    <scope>NUCLEOTIDE SEQUENCE [LARGE SCALE GENOMIC DNA]</scope>
</reference>
<keyword evidence="2" id="KW-1185">Reference proteome</keyword>